<dbReference type="RefSeq" id="WP_029492969.1">
    <property type="nucleotide sequence ID" value="NZ_ATKF01000036.1"/>
</dbReference>
<evidence type="ECO:0000256" key="1">
    <source>
        <dbReference type="SAM" id="SignalP"/>
    </source>
</evidence>
<dbReference type="Proteomes" id="UP000063275">
    <property type="component" value="Chromosome"/>
</dbReference>
<reference evidence="3" key="1">
    <citation type="submission" date="2015-11" db="EMBL/GenBank/DDBJ databases">
        <authorList>
            <person name="Zhang Y."/>
            <person name="Guo Z."/>
        </authorList>
    </citation>
    <scope>NUCLEOTIDE SEQUENCE [LARGE SCALE GENOMIC DNA]</scope>
    <source>
        <strain evidence="3">ChDC F174</strain>
    </source>
</reference>
<organism evidence="3">
    <name type="scientific">Fusobacterium hwasookii ChDC F174</name>
    <dbReference type="NCBI Taxonomy" id="1307442"/>
    <lineage>
        <taxon>Bacteria</taxon>
        <taxon>Fusobacteriati</taxon>
        <taxon>Fusobacteriota</taxon>
        <taxon>Fusobacteriia</taxon>
        <taxon>Fusobacteriales</taxon>
        <taxon>Fusobacteriaceae</taxon>
        <taxon>Fusobacterium</taxon>
    </lineage>
</organism>
<dbReference type="PROSITE" id="PS51352">
    <property type="entry name" value="THIOREDOXIN_2"/>
    <property type="match status" value="1"/>
</dbReference>
<dbReference type="CDD" id="cd02966">
    <property type="entry name" value="TlpA_like_family"/>
    <property type="match status" value="1"/>
</dbReference>
<dbReference type="PANTHER" id="PTHR42852:SF17">
    <property type="entry name" value="THIOREDOXIN-LIKE PROTEIN HI_1115"/>
    <property type="match status" value="1"/>
</dbReference>
<proteinExistence type="predicted"/>
<sequence length="182" mass="21078">MKKKILILLLFILSLTSFAVPLNNMDKDGNVTLPNIELVDQYGKKHNLQDYKGKVIMINFWVSWCSDCKAEMPKVVELYKEYGENKKDLIILGVATPISKKYPNNKDRIDKTALLKYIKDNGYIFPSLFDETGRTYAEYEVVEYPSTYIIDRNGYLKVYVKGAVSKEELKKYIESVLNPIQK</sequence>
<gene>
    <name evidence="3" type="ORF">RN87_08905</name>
</gene>
<evidence type="ECO:0000313" key="3">
    <source>
        <dbReference type="EMBL" id="ALQ40644.1"/>
    </source>
</evidence>
<dbReference type="GO" id="GO:0016209">
    <property type="term" value="F:antioxidant activity"/>
    <property type="evidence" value="ECO:0007669"/>
    <property type="project" value="InterPro"/>
</dbReference>
<feature type="signal peptide" evidence="1">
    <location>
        <begin position="1"/>
        <end position="19"/>
    </location>
</feature>
<dbReference type="EMBL" id="CP013331">
    <property type="protein sequence ID" value="ALQ40644.1"/>
    <property type="molecule type" value="Genomic_DNA"/>
</dbReference>
<dbReference type="PANTHER" id="PTHR42852">
    <property type="entry name" value="THIOL:DISULFIDE INTERCHANGE PROTEIN DSBE"/>
    <property type="match status" value="1"/>
</dbReference>
<accession>A0A0S2ZP70</accession>
<name>A0A0S2ZP70_9FUSO</name>
<dbReference type="GO" id="GO:0016491">
    <property type="term" value="F:oxidoreductase activity"/>
    <property type="evidence" value="ECO:0007669"/>
    <property type="project" value="InterPro"/>
</dbReference>
<dbReference type="Pfam" id="PF00578">
    <property type="entry name" value="AhpC-TSA"/>
    <property type="match status" value="1"/>
</dbReference>
<dbReference type="InterPro" id="IPR013766">
    <property type="entry name" value="Thioredoxin_domain"/>
</dbReference>
<dbReference type="InterPro" id="IPR000866">
    <property type="entry name" value="AhpC/TSA"/>
</dbReference>
<evidence type="ECO:0000259" key="2">
    <source>
        <dbReference type="PROSITE" id="PS51352"/>
    </source>
</evidence>
<protein>
    <submittedName>
        <fullName evidence="3">Thiol:disulfide interchange protein</fullName>
    </submittedName>
</protein>
<dbReference type="KEGG" id="fhw:RN87_08905"/>
<dbReference type="AlphaFoldDB" id="A0A0S2ZP70"/>
<dbReference type="SUPFAM" id="SSF52833">
    <property type="entry name" value="Thioredoxin-like"/>
    <property type="match status" value="1"/>
</dbReference>
<feature type="chain" id="PRO_5006608757" evidence="1">
    <location>
        <begin position="20"/>
        <end position="182"/>
    </location>
</feature>
<dbReference type="InterPro" id="IPR036249">
    <property type="entry name" value="Thioredoxin-like_sf"/>
</dbReference>
<dbReference type="OrthoDB" id="9809733at2"/>
<feature type="domain" description="Thioredoxin" evidence="2">
    <location>
        <begin position="27"/>
        <end position="178"/>
    </location>
</feature>
<dbReference type="Gene3D" id="3.40.30.10">
    <property type="entry name" value="Glutaredoxin"/>
    <property type="match status" value="1"/>
</dbReference>
<keyword evidence="1" id="KW-0732">Signal</keyword>
<dbReference type="InterPro" id="IPR050553">
    <property type="entry name" value="Thioredoxin_ResA/DsbE_sf"/>
</dbReference>